<gene>
    <name evidence="1" type="ORF">CKF59_05705</name>
</gene>
<protein>
    <submittedName>
        <fullName evidence="1">Uncharacterized protein</fullName>
    </submittedName>
</protein>
<evidence type="ECO:0000313" key="2">
    <source>
        <dbReference type="Proteomes" id="UP000265964"/>
    </source>
</evidence>
<keyword evidence="2" id="KW-1185">Reference proteome</keyword>
<evidence type="ECO:0000313" key="1">
    <source>
        <dbReference type="EMBL" id="RIY34277.1"/>
    </source>
</evidence>
<sequence>MQQNPEFLEQLQQGVNEKLLSNYVTFKRTSHPSILALTYFIDQVESKEQGVYLEDFMNIRILESESTDPELYHDLQIYRTQVYANLVNLVDYLNQSGWQVKDYDTCRAVIEIAKAYSQLYTKYQASKKIFAWQVDSPAFSLTEDYALVLEFLQAWGSSRAEEFCLYTEYSGQPKHYMRFLHRLFLALAQVPESEYTHPRVLTFAQGAFYYLVLHTVLGHLLGAELCAAVHSYNASLPLRPFNVALERLDDFAEALITTTIVFDEREQVDFLNELAVQLLASGRSREEFIKQNYEQLQIQSQEFGELLTAQLQVSALELRQEADTYASLLGAYQAESRKKSWQVNF</sequence>
<proteinExistence type="predicted"/>
<name>A0A3A1YDS1_9GAMM</name>
<dbReference type="AlphaFoldDB" id="A0A3A1YDS1"/>
<dbReference type="RefSeq" id="WP_119534996.1">
    <property type="nucleotide sequence ID" value="NZ_NRJF01000170.1"/>
</dbReference>
<accession>A0A3A1YDS1</accession>
<comment type="caution">
    <text evidence="1">The sequence shown here is derived from an EMBL/GenBank/DDBJ whole genome shotgun (WGS) entry which is preliminary data.</text>
</comment>
<reference evidence="1 2" key="1">
    <citation type="submission" date="2017-08" db="EMBL/GenBank/DDBJ databases">
        <title>Reclassification of Bisgaard taxon 37 and 44.</title>
        <authorList>
            <person name="Christensen H."/>
        </authorList>
    </citation>
    <scope>NUCLEOTIDE SEQUENCE [LARGE SCALE GENOMIC DNA]</scope>
    <source>
        <strain evidence="1 2">EEAB3T1</strain>
    </source>
</reference>
<dbReference type="EMBL" id="NRJF01000170">
    <property type="protein sequence ID" value="RIY34277.1"/>
    <property type="molecule type" value="Genomic_DNA"/>
</dbReference>
<dbReference type="Proteomes" id="UP000265964">
    <property type="component" value="Unassembled WGS sequence"/>
</dbReference>
<organism evidence="1 2">
    <name type="scientific">Psittacicella gerlachiana</name>
    <dbReference type="NCBI Taxonomy" id="2028574"/>
    <lineage>
        <taxon>Bacteria</taxon>
        <taxon>Pseudomonadati</taxon>
        <taxon>Pseudomonadota</taxon>
        <taxon>Gammaproteobacteria</taxon>
        <taxon>Pasteurellales</taxon>
        <taxon>Psittacicellaceae</taxon>
        <taxon>Psittacicella</taxon>
    </lineage>
</organism>